<dbReference type="Pfam" id="PF14108">
    <property type="entry name" value="ABA4-like"/>
    <property type="match status" value="1"/>
</dbReference>
<keyword evidence="1" id="KW-0472">Membrane</keyword>
<keyword evidence="1" id="KW-0812">Transmembrane</keyword>
<dbReference type="EMBL" id="BMYM01000001">
    <property type="protein sequence ID" value="GHD29485.1"/>
    <property type="molecule type" value="Genomic_DNA"/>
</dbReference>
<dbReference type="Proteomes" id="UP000644693">
    <property type="component" value="Unassembled WGS sequence"/>
</dbReference>
<evidence type="ECO:0000313" key="2">
    <source>
        <dbReference type="EMBL" id="GHD29485.1"/>
    </source>
</evidence>
<dbReference type="InterPro" id="IPR025461">
    <property type="entry name" value="ABA4-like"/>
</dbReference>
<reference evidence="2" key="2">
    <citation type="submission" date="2020-09" db="EMBL/GenBank/DDBJ databases">
        <authorList>
            <person name="Sun Q."/>
            <person name="Kim S."/>
        </authorList>
    </citation>
    <scope>NUCLEOTIDE SEQUENCE</scope>
    <source>
        <strain evidence="2">KCTC 23430</strain>
    </source>
</reference>
<comment type="caution">
    <text evidence="2">The sequence shown here is derived from an EMBL/GenBank/DDBJ whole genome shotgun (WGS) entry which is preliminary data.</text>
</comment>
<evidence type="ECO:0008006" key="4">
    <source>
        <dbReference type="Google" id="ProtNLM"/>
    </source>
</evidence>
<evidence type="ECO:0000313" key="3">
    <source>
        <dbReference type="Proteomes" id="UP000644693"/>
    </source>
</evidence>
<keyword evidence="3" id="KW-1185">Reference proteome</keyword>
<feature type="transmembrane region" description="Helical" evidence="1">
    <location>
        <begin position="47"/>
        <end position="68"/>
    </location>
</feature>
<proteinExistence type="predicted"/>
<name>A0A918XFC9_9GAMM</name>
<protein>
    <recommendedName>
        <fullName evidence="4">DUF4281 domain-containing protein</fullName>
    </recommendedName>
</protein>
<reference evidence="2" key="1">
    <citation type="journal article" date="2014" name="Int. J. Syst. Evol. Microbiol.">
        <title>Complete genome sequence of Corynebacterium casei LMG S-19264T (=DSM 44701T), isolated from a smear-ripened cheese.</title>
        <authorList>
            <consortium name="US DOE Joint Genome Institute (JGI-PGF)"/>
            <person name="Walter F."/>
            <person name="Albersmeier A."/>
            <person name="Kalinowski J."/>
            <person name="Ruckert C."/>
        </authorList>
    </citation>
    <scope>NUCLEOTIDE SEQUENCE</scope>
    <source>
        <strain evidence="2">KCTC 23430</strain>
    </source>
</reference>
<feature type="transmembrane region" description="Helical" evidence="1">
    <location>
        <begin position="80"/>
        <end position="105"/>
    </location>
</feature>
<gene>
    <name evidence="2" type="ORF">GCM10007053_10110</name>
</gene>
<sequence>MAIPRFFIPFGMSLLYAGFAMAYMFTVEGGGFASLAQVAALFQNKQLLFAGWVHYLAFDLFVGGWIAVQADQIGVSRLAQVPILLATFMLGPLGLALFLTVNVIAKLLNKEMLGAGFGEGVSNR</sequence>
<evidence type="ECO:0000256" key="1">
    <source>
        <dbReference type="SAM" id="Phobius"/>
    </source>
</evidence>
<keyword evidence="1" id="KW-1133">Transmembrane helix</keyword>
<dbReference type="AlphaFoldDB" id="A0A918XFC9"/>
<accession>A0A918XFC9</accession>
<organism evidence="2 3">
    <name type="scientific">Parahalioglobus pacificus</name>
    <dbReference type="NCBI Taxonomy" id="930806"/>
    <lineage>
        <taxon>Bacteria</taxon>
        <taxon>Pseudomonadati</taxon>
        <taxon>Pseudomonadota</taxon>
        <taxon>Gammaproteobacteria</taxon>
        <taxon>Cellvibrionales</taxon>
        <taxon>Halieaceae</taxon>
        <taxon>Parahalioglobus</taxon>
    </lineage>
</organism>